<dbReference type="EMBL" id="CP053189">
    <property type="protein sequence ID" value="QJS14193.1"/>
    <property type="molecule type" value="Genomic_DNA"/>
</dbReference>
<dbReference type="KEGG" id="sarg:HKX69_05905"/>
<protein>
    <submittedName>
        <fullName evidence="1">DUF3987 domain-containing protein</fullName>
    </submittedName>
</protein>
<dbReference type="AlphaFoldDB" id="A0A6M4PVX9"/>
<proteinExistence type="predicted"/>
<sequence length="430" mass="46997">MKFGPLGDAVEAAMPTSEADPIGVWAACLSLYSTAISRNVRLEIGRRPVVVWTVLAGRSAIGRKGYAFNTASALLSKTLGGFLYTRKRAGVSNGPTLAETLSKMELDSSGDGRTMIVEEEWASILKDQKRCSKFSTYFRTAWDGKPVSHRTRTKGTIHVAQPLLGFHAHITPGEWAKYVSASEALGGSYNRLLPVAVERSKMLPYDSKPEIPDTKELEEAHAWATDEENPRVMRFSKEAGERYDEIRAEVEARMAEMPELLASYMERAAEQVQRVAAVLSTTMKTEEISRDAVEAAWAFVSYSMHSTERLVKDAISGGGGGQADKSPEDLIRDVLKKYGGEAKSSDLLRPLWGKLNAQGIKDTVADMDDVEMISVRTGKRGAPSIVYRLVEPGEKKKPTLKVIIGQGETPRPEPAPVPVAANANPFIGLL</sequence>
<dbReference type="InterPro" id="IPR025048">
    <property type="entry name" value="DUF3987"/>
</dbReference>
<gene>
    <name evidence="1" type="ORF">HKX69_05905</name>
</gene>
<dbReference type="Pfam" id="PF13148">
    <property type="entry name" value="DUF3987"/>
    <property type="match status" value="1"/>
</dbReference>
<dbReference type="Proteomes" id="UP000502641">
    <property type="component" value="Chromosome"/>
</dbReference>
<organism evidence="1 2">
    <name type="scientific">Streptomyces argyrophylli</name>
    <dbReference type="NCBI Taxonomy" id="2726118"/>
    <lineage>
        <taxon>Bacteria</taxon>
        <taxon>Bacillati</taxon>
        <taxon>Actinomycetota</taxon>
        <taxon>Actinomycetes</taxon>
        <taxon>Kitasatosporales</taxon>
        <taxon>Streptomycetaceae</taxon>
        <taxon>Streptomyces</taxon>
    </lineage>
</organism>
<evidence type="ECO:0000313" key="2">
    <source>
        <dbReference type="Proteomes" id="UP000502641"/>
    </source>
</evidence>
<accession>A0A6M4PVX9</accession>
<reference evidence="1 2" key="1">
    <citation type="submission" date="2020-05" db="EMBL/GenBank/DDBJ databases">
        <authorList>
            <person name="Li K."/>
        </authorList>
    </citation>
    <scope>NUCLEOTIDE SEQUENCE [LARGE SCALE GENOMIC DNA]</scope>
    <source>
        <strain evidence="2">jing01</strain>
    </source>
</reference>
<name>A0A6M4PVX9_9ACTN</name>
<evidence type="ECO:0000313" key="1">
    <source>
        <dbReference type="EMBL" id="QJS14193.1"/>
    </source>
</evidence>
<keyword evidence="2" id="KW-1185">Reference proteome</keyword>